<feature type="domain" description="Ketoreductase" evidence="4">
    <location>
        <begin position="6"/>
        <end position="182"/>
    </location>
</feature>
<dbReference type="NCBIfam" id="NF006565">
    <property type="entry name" value="PRK09072.1"/>
    <property type="match status" value="1"/>
</dbReference>
<keyword evidence="2" id="KW-0560">Oxidoreductase</keyword>
<dbReference type="PANTHER" id="PTHR44196:SF1">
    <property type="entry name" value="DEHYDROGENASE_REDUCTASE SDR FAMILY MEMBER 7B"/>
    <property type="match status" value="1"/>
</dbReference>
<evidence type="ECO:0000313" key="5">
    <source>
        <dbReference type="EMBL" id="TPV41584.1"/>
    </source>
</evidence>
<dbReference type="Proteomes" id="UP000317747">
    <property type="component" value="Unassembled WGS sequence"/>
</dbReference>
<evidence type="ECO:0000256" key="3">
    <source>
        <dbReference type="RuleBase" id="RU000363"/>
    </source>
</evidence>
<dbReference type="PRINTS" id="PR00081">
    <property type="entry name" value="GDHRDH"/>
</dbReference>
<gene>
    <name evidence="5" type="ORF">FJW01_10745</name>
</gene>
<keyword evidence="6" id="KW-1185">Reference proteome</keyword>
<name>A0A506Q6A9_9GAMM</name>
<organism evidence="5 6">
    <name type="scientific">Pantoea deleyi</name>
    <dbReference type="NCBI Taxonomy" id="470932"/>
    <lineage>
        <taxon>Bacteria</taxon>
        <taxon>Pseudomonadati</taxon>
        <taxon>Pseudomonadota</taxon>
        <taxon>Gammaproteobacteria</taxon>
        <taxon>Enterobacterales</taxon>
        <taxon>Erwiniaceae</taxon>
        <taxon>Pantoea</taxon>
    </lineage>
</organism>
<comment type="caution">
    <text evidence="5">The sequence shown here is derived from an EMBL/GenBank/DDBJ whole genome shotgun (WGS) entry which is preliminary data.</text>
</comment>
<dbReference type="PRINTS" id="PR00080">
    <property type="entry name" value="SDRFAMILY"/>
</dbReference>
<dbReference type="SMART" id="SM00822">
    <property type="entry name" value="PKS_KR"/>
    <property type="match status" value="1"/>
</dbReference>
<dbReference type="Gene3D" id="3.40.50.720">
    <property type="entry name" value="NAD(P)-binding Rossmann-like Domain"/>
    <property type="match status" value="1"/>
</dbReference>
<dbReference type="OrthoDB" id="9806974at2"/>
<dbReference type="InterPro" id="IPR036291">
    <property type="entry name" value="NAD(P)-bd_dom_sf"/>
</dbReference>
<dbReference type="SUPFAM" id="SSF51735">
    <property type="entry name" value="NAD(P)-binding Rossmann-fold domains"/>
    <property type="match status" value="1"/>
</dbReference>
<evidence type="ECO:0000256" key="2">
    <source>
        <dbReference type="ARBA" id="ARBA00023002"/>
    </source>
</evidence>
<evidence type="ECO:0000256" key="1">
    <source>
        <dbReference type="ARBA" id="ARBA00006484"/>
    </source>
</evidence>
<comment type="similarity">
    <text evidence="1 3">Belongs to the short-chain dehydrogenases/reductases (SDR) family.</text>
</comment>
<dbReference type="InterPro" id="IPR057326">
    <property type="entry name" value="KR_dom"/>
</dbReference>
<dbReference type="InterPro" id="IPR002347">
    <property type="entry name" value="SDR_fam"/>
</dbReference>
<accession>A0A506Q6A9</accession>
<dbReference type="PANTHER" id="PTHR44196">
    <property type="entry name" value="DEHYDROGENASE/REDUCTASE SDR FAMILY MEMBER 7B"/>
    <property type="match status" value="1"/>
</dbReference>
<dbReference type="Pfam" id="PF00106">
    <property type="entry name" value="adh_short"/>
    <property type="match status" value="1"/>
</dbReference>
<dbReference type="InterPro" id="IPR020904">
    <property type="entry name" value="Sc_DH/Rdtase_CS"/>
</dbReference>
<protein>
    <submittedName>
        <fullName evidence="5">SDR family oxidoreductase</fullName>
    </submittedName>
</protein>
<sequence length="268" mass="29133">MELRNKNVVLTGANGGIGQALALRLAAAGACVWLVGRNHSELENLRHRMQDPDRHTVFALFDYSDDEILSLGSCFEGGRQLDVLINNAGTSRFARLEQQSFADIREQLRVNVEIPLILTRALIHQFSTGGTIVNVGSILGELGHPGYSVYCASKAALHRFSESLGRELAATGVKVLYAAPRATRTGLNSAAVNAMNAALGNQSDTPEEVARFITDTLIQGRRRARIGVMEGIFVRVNALFPALVDRALLKKLPVINRFLQSDASAEIK</sequence>
<dbReference type="EMBL" id="VHJA01000055">
    <property type="protein sequence ID" value="TPV41584.1"/>
    <property type="molecule type" value="Genomic_DNA"/>
</dbReference>
<reference evidence="5 6" key="1">
    <citation type="submission" date="2019-06" db="EMBL/GenBank/DDBJ databases">
        <title>Taxogenomics and systematics of the genus Pantoea.</title>
        <authorList>
            <person name="Tambong J.T."/>
        </authorList>
    </citation>
    <scope>NUCLEOTIDE SEQUENCE [LARGE SCALE GENOMIC DNA]</scope>
    <source>
        <strain evidence="5 6">LMG 24200</strain>
    </source>
</reference>
<proteinExistence type="inferred from homology"/>
<evidence type="ECO:0000313" key="6">
    <source>
        <dbReference type="Proteomes" id="UP000317747"/>
    </source>
</evidence>
<dbReference type="PROSITE" id="PS00061">
    <property type="entry name" value="ADH_SHORT"/>
    <property type="match status" value="1"/>
</dbReference>
<dbReference type="AlphaFoldDB" id="A0A506Q6A9"/>
<dbReference type="GO" id="GO:0016020">
    <property type="term" value="C:membrane"/>
    <property type="evidence" value="ECO:0007669"/>
    <property type="project" value="TreeGrafter"/>
</dbReference>
<evidence type="ECO:0000259" key="4">
    <source>
        <dbReference type="SMART" id="SM00822"/>
    </source>
</evidence>
<dbReference type="GO" id="GO:0016491">
    <property type="term" value="F:oxidoreductase activity"/>
    <property type="evidence" value="ECO:0007669"/>
    <property type="project" value="UniProtKB-KW"/>
</dbReference>
<dbReference type="RefSeq" id="WP_111140170.1">
    <property type="nucleotide sequence ID" value="NZ_CP071407.1"/>
</dbReference>